<dbReference type="PROSITE" id="PS01152">
    <property type="entry name" value="HESB"/>
    <property type="match status" value="1"/>
</dbReference>
<feature type="domain" description="Core" evidence="7">
    <location>
        <begin position="1"/>
        <end position="103"/>
    </location>
</feature>
<dbReference type="PANTHER" id="PTHR10072">
    <property type="entry name" value="IRON-SULFUR CLUSTER ASSEMBLY PROTEIN"/>
    <property type="match status" value="1"/>
</dbReference>
<evidence type="ECO:0000256" key="1">
    <source>
        <dbReference type="ARBA" id="ARBA00001962"/>
    </source>
</evidence>
<dbReference type="FunFam" id="2.60.300.12:FF:000001">
    <property type="entry name" value="Iron-binding protein IscA"/>
    <property type="match status" value="1"/>
</dbReference>
<dbReference type="GO" id="GO:0005829">
    <property type="term" value="C:cytosol"/>
    <property type="evidence" value="ECO:0007669"/>
    <property type="project" value="TreeGrafter"/>
</dbReference>
<evidence type="ECO:0000256" key="6">
    <source>
        <dbReference type="ARBA" id="ARBA00032050"/>
    </source>
</evidence>
<dbReference type="NCBIfam" id="NF007049">
    <property type="entry name" value="PRK09502.1"/>
    <property type="match status" value="1"/>
</dbReference>
<dbReference type="PANTHER" id="PTHR10072:SF41">
    <property type="entry name" value="IRON-SULFUR CLUSTER ASSEMBLY 1 HOMOLOG, MITOCHONDRIAL"/>
    <property type="match status" value="1"/>
</dbReference>
<keyword evidence="9" id="KW-1185">Reference proteome</keyword>
<evidence type="ECO:0000259" key="7">
    <source>
        <dbReference type="Pfam" id="PF01521"/>
    </source>
</evidence>
<dbReference type="InterPro" id="IPR050322">
    <property type="entry name" value="Fe-S_cluster_asmbl/transfer"/>
</dbReference>
<gene>
    <name evidence="8" type="primary">iscA</name>
    <name evidence="8" type="ORF">JHT90_03895</name>
</gene>
<sequence>MAITMTPAAAKHIENALANRGKGIGIRLGVRTTGCSGMAYVLEFVDETDQNDIVFDNFGVKVVVDPKSLIYIDGTELDFVREGLNEGFKFNNPNVRGECGCGESFNV</sequence>
<evidence type="ECO:0000313" key="9">
    <source>
        <dbReference type="Proteomes" id="UP000595278"/>
    </source>
</evidence>
<evidence type="ECO:0000313" key="8">
    <source>
        <dbReference type="EMBL" id="QQP86394.1"/>
    </source>
</evidence>
<dbReference type="Pfam" id="PF01521">
    <property type="entry name" value="Fe-S_biosyn"/>
    <property type="match status" value="1"/>
</dbReference>
<dbReference type="NCBIfam" id="TIGR02011">
    <property type="entry name" value="IscA"/>
    <property type="match status" value="1"/>
</dbReference>
<evidence type="ECO:0000256" key="2">
    <source>
        <dbReference type="ARBA" id="ARBA00006718"/>
    </source>
</evidence>
<dbReference type="GO" id="GO:0051537">
    <property type="term" value="F:2 iron, 2 sulfur cluster binding"/>
    <property type="evidence" value="ECO:0007669"/>
    <property type="project" value="TreeGrafter"/>
</dbReference>
<dbReference type="InterPro" id="IPR035903">
    <property type="entry name" value="HesB-like_dom_sf"/>
</dbReference>
<dbReference type="InterPro" id="IPR011302">
    <property type="entry name" value="IscA_proteobact"/>
</dbReference>
<comment type="similarity">
    <text evidence="2">Belongs to the HesB/IscA family.</text>
</comment>
<dbReference type="Proteomes" id="UP000595278">
    <property type="component" value="Chromosome"/>
</dbReference>
<dbReference type="SUPFAM" id="SSF89360">
    <property type="entry name" value="HesB-like domain"/>
    <property type="match status" value="1"/>
</dbReference>
<dbReference type="EMBL" id="CP067393">
    <property type="protein sequence ID" value="QQP86394.1"/>
    <property type="molecule type" value="Genomic_DNA"/>
</dbReference>
<proteinExistence type="inferred from homology"/>
<organism evidence="8 9">
    <name type="scientific">Entomomonas asaccharolytica</name>
    <dbReference type="NCBI Taxonomy" id="2785331"/>
    <lineage>
        <taxon>Bacteria</taxon>
        <taxon>Pseudomonadati</taxon>
        <taxon>Pseudomonadota</taxon>
        <taxon>Gammaproteobacteria</taxon>
        <taxon>Pseudomonadales</taxon>
        <taxon>Pseudomonadaceae</taxon>
        <taxon>Entomomonas</taxon>
    </lineage>
</organism>
<dbReference type="AlphaFoldDB" id="A0A974NH65"/>
<accession>A0A974NH65</accession>
<dbReference type="KEGG" id="eaz:JHT90_03895"/>
<keyword evidence="5" id="KW-0408">Iron</keyword>
<dbReference type="InterPro" id="IPR000361">
    <property type="entry name" value="ATAP_core_dom"/>
</dbReference>
<name>A0A974NH65_9GAMM</name>
<evidence type="ECO:0000256" key="3">
    <source>
        <dbReference type="ARBA" id="ARBA00014591"/>
    </source>
</evidence>
<dbReference type="InterPro" id="IPR016092">
    <property type="entry name" value="ATAP"/>
</dbReference>
<dbReference type="Gene3D" id="2.60.300.12">
    <property type="entry name" value="HesB-like domain"/>
    <property type="match status" value="1"/>
</dbReference>
<dbReference type="InterPro" id="IPR011298">
    <property type="entry name" value="SufA_proteobacteria"/>
</dbReference>
<dbReference type="InterPro" id="IPR017870">
    <property type="entry name" value="FeS_cluster_insertion_CS"/>
</dbReference>
<dbReference type="RefSeq" id="WP_201094385.1">
    <property type="nucleotide sequence ID" value="NZ_CP067393.1"/>
</dbReference>
<evidence type="ECO:0000256" key="5">
    <source>
        <dbReference type="ARBA" id="ARBA00023004"/>
    </source>
</evidence>
<evidence type="ECO:0000256" key="4">
    <source>
        <dbReference type="ARBA" id="ARBA00022723"/>
    </source>
</evidence>
<protein>
    <recommendedName>
        <fullName evidence="3">Iron-binding protein IscA</fullName>
    </recommendedName>
    <alternativeName>
        <fullName evidence="6">Iron-sulfur cluster assembly protein</fullName>
    </alternativeName>
</protein>
<reference evidence="8 9" key="1">
    <citation type="submission" date="2021-01" db="EMBL/GenBank/DDBJ databases">
        <title>Entomomonas sp. F2A isolated from a house cricket (Acheta domesticus).</title>
        <authorList>
            <person name="Spergser J."/>
            <person name="Busse H.-J."/>
        </authorList>
    </citation>
    <scope>NUCLEOTIDE SEQUENCE [LARGE SCALE GENOMIC DNA]</scope>
    <source>
        <strain evidence="8 9">F2A</strain>
    </source>
</reference>
<comment type="cofactor">
    <cofactor evidence="1">
        <name>Fe cation</name>
        <dbReference type="ChEBI" id="CHEBI:24875"/>
    </cofactor>
</comment>
<dbReference type="GO" id="GO:0016226">
    <property type="term" value="P:iron-sulfur cluster assembly"/>
    <property type="evidence" value="ECO:0007669"/>
    <property type="project" value="InterPro"/>
</dbReference>
<dbReference type="NCBIfam" id="TIGR01997">
    <property type="entry name" value="sufA_proteo"/>
    <property type="match status" value="1"/>
</dbReference>
<dbReference type="NCBIfam" id="TIGR00049">
    <property type="entry name" value="iron-sulfur cluster assembly accessory protein"/>
    <property type="match status" value="1"/>
</dbReference>
<keyword evidence="4" id="KW-0479">Metal-binding</keyword>
<dbReference type="GO" id="GO:0046872">
    <property type="term" value="F:metal ion binding"/>
    <property type="evidence" value="ECO:0007669"/>
    <property type="project" value="UniProtKB-KW"/>
</dbReference>